<evidence type="ECO:0000313" key="3">
    <source>
        <dbReference type="Proteomes" id="UP000747110"/>
    </source>
</evidence>
<dbReference type="Proteomes" id="UP000747110">
    <property type="component" value="Unassembled WGS sequence"/>
</dbReference>
<keyword evidence="3" id="KW-1185">Reference proteome</keyword>
<sequence>MLLWTIMQAVADIREFDDCITIYRFGWRTVDRGRVLPGGPAPLSLPHITTPTLCVKVYVRVCMVGFGGSRWSCSWKALRLGCAREMTISPWRVWVWVCVGGGLG</sequence>
<dbReference type="AlphaFoldDB" id="A0A8J4CQE3"/>
<evidence type="ECO:0000313" key="2">
    <source>
        <dbReference type="EMBL" id="GIM07554.1"/>
    </source>
</evidence>
<protein>
    <submittedName>
        <fullName evidence="1">Uncharacterized protein</fullName>
    </submittedName>
</protein>
<dbReference type="EMBL" id="BNCP01000036">
    <property type="protein sequence ID" value="GIL86428.1"/>
    <property type="molecule type" value="Genomic_DNA"/>
</dbReference>
<organism evidence="1 3">
    <name type="scientific">Volvox reticuliferus</name>
    <dbReference type="NCBI Taxonomy" id="1737510"/>
    <lineage>
        <taxon>Eukaryota</taxon>
        <taxon>Viridiplantae</taxon>
        <taxon>Chlorophyta</taxon>
        <taxon>core chlorophytes</taxon>
        <taxon>Chlorophyceae</taxon>
        <taxon>CS clade</taxon>
        <taxon>Chlamydomonadales</taxon>
        <taxon>Volvocaceae</taxon>
        <taxon>Volvox</taxon>
    </lineage>
</organism>
<evidence type="ECO:0000313" key="1">
    <source>
        <dbReference type="EMBL" id="GIL86428.1"/>
    </source>
</evidence>
<dbReference type="OrthoDB" id="247542at2759"/>
<accession>A0A8J4CQE3</accession>
<dbReference type="Proteomes" id="UP000722791">
    <property type="component" value="Unassembled WGS sequence"/>
</dbReference>
<reference evidence="1" key="1">
    <citation type="journal article" date="2021" name="Proc. Natl. Acad. Sci. U.S.A.">
        <title>Three genomes in the algal genus Volvox reveal the fate of a haploid sex-determining region after a transition to homothallism.</title>
        <authorList>
            <person name="Yamamoto K."/>
            <person name="Hamaji T."/>
            <person name="Kawai-Toyooka H."/>
            <person name="Matsuzaki R."/>
            <person name="Takahashi F."/>
            <person name="Nishimura Y."/>
            <person name="Kawachi M."/>
            <person name="Noguchi H."/>
            <person name="Minakuchi Y."/>
            <person name="Umen J.G."/>
            <person name="Toyoda A."/>
            <person name="Nozaki H."/>
        </authorList>
    </citation>
    <scope>NUCLEOTIDE SEQUENCE</scope>
    <source>
        <strain evidence="2">NIES-3785</strain>
        <strain evidence="1">NIES-3786</strain>
    </source>
</reference>
<gene>
    <name evidence="1" type="ORF">Vretifemale_14763</name>
    <name evidence="2" type="ORF">Vretimale_11628</name>
</gene>
<name>A0A8J4CQE3_9CHLO</name>
<dbReference type="EMBL" id="BNCQ01000024">
    <property type="protein sequence ID" value="GIM07554.1"/>
    <property type="molecule type" value="Genomic_DNA"/>
</dbReference>
<comment type="caution">
    <text evidence="1">The sequence shown here is derived from an EMBL/GenBank/DDBJ whole genome shotgun (WGS) entry which is preliminary data.</text>
</comment>
<proteinExistence type="predicted"/>